<dbReference type="EMBL" id="GL985056">
    <property type="protein sequence ID" value="EGR53144.1"/>
    <property type="molecule type" value="Genomic_DNA"/>
</dbReference>
<dbReference type="InterPro" id="IPR036259">
    <property type="entry name" value="MFS_trans_sf"/>
</dbReference>
<comment type="subcellular location">
    <subcellularLocation>
        <location evidence="1">Membrane</location>
        <topology evidence="1">Multi-pass membrane protein</topology>
    </subcellularLocation>
</comment>
<feature type="transmembrane region" description="Helical" evidence="3">
    <location>
        <begin position="429"/>
        <end position="451"/>
    </location>
</feature>
<dbReference type="InterPro" id="IPR050327">
    <property type="entry name" value="Proton-linked_MCT"/>
</dbReference>
<evidence type="ECO:0000256" key="2">
    <source>
        <dbReference type="ARBA" id="ARBA00006727"/>
    </source>
</evidence>
<keyword evidence="6" id="KW-1185">Reference proteome</keyword>
<dbReference type="SUPFAM" id="SSF103473">
    <property type="entry name" value="MFS general substrate transporter"/>
    <property type="match status" value="1"/>
</dbReference>
<evidence type="ECO:0000256" key="1">
    <source>
        <dbReference type="ARBA" id="ARBA00004141"/>
    </source>
</evidence>
<evidence type="ECO:0000256" key="3">
    <source>
        <dbReference type="SAM" id="Phobius"/>
    </source>
</evidence>
<comment type="similarity">
    <text evidence="2">Belongs to the major facilitator superfamily. Monocarboxylate porter (TC 2.A.1.13) family.</text>
</comment>
<feature type="transmembrane region" description="Helical" evidence="3">
    <location>
        <begin position="162"/>
        <end position="183"/>
    </location>
</feature>
<keyword evidence="3" id="KW-0472">Membrane</keyword>
<feature type="transmembrane region" description="Helical" evidence="3">
    <location>
        <begin position="340"/>
        <end position="359"/>
    </location>
</feature>
<dbReference type="OrthoDB" id="410267at2759"/>
<dbReference type="HOGENOM" id="CLU_001265_1_0_1"/>
<dbReference type="KEGG" id="tre:TRIREDRAFT_53434"/>
<dbReference type="PANTHER" id="PTHR11360:SF240">
    <property type="entry name" value="MONOCARBOXYLATE TRANSPORTER (EUROFUNG)-RELATED"/>
    <property type="match status" value="1"/>
</dbReference>
<gene>
    <name evidence="5" type="ORF">TRIREDRAFT_53434</name>
</gene>
<dbReference type="eggNOG" id="KOG2504">
    <property type="taxonomic scope" value="Eukaryota"/>
</dbReference>
<feature type="transmembrane region" description="Helical" evidence="3">
    <location>
        <begin position="225"/>
        <end position="246"/>
    </location>
</feature>
<feature type="transmembrane region" description="Helical" evidence="3">
    <location>
        <begin position="109"/>
        <end position="131"/>
    </location>
</feature>
<evidence type="ECO:0000259" key="4">
    <source>
        <dbReference type="PROSITE" id="PS50850"/>
    </source>
</evidence>
<feature type="domain" description="Major facilitator superfamily (MFS) profile" evidence="4">
    <location>
        <begin position="41"/>
        <end position="455"/>
    </location>
</feature>
<accession>G0R841</accession>
<dbReference type="InterPro" id="IPR020846">
    <property type="entry name" value="MFS_dom"/>
</dbReference>
<dbReference type="InterPro" id="IPR011701">
    <property type="entry name" value="MFS"/>
</dbReference>
<dbReference type="PROSITE" id="PS50850">
    <property type="entry name" value="MFS"/>
    <property type="match status" value="1"/>
</dbReference>
<dbReference type="Pfam" id="PF07690">
    <property type="entry name" value="MFS_1"/>
    <property type="match status" value="1"/>
</dbReference>
<feature type="transmembrane region" description="Helical" evidence="3">
    <location>
        <begin position="371"/>
        <end position="392"/>
    </location>
</feature>
<sequence length="464" mass="49824">MATAGTSLPHGRPLSCTPYYPRLHEVYTFDSVFEDLKYSQHALTTSFIVTLAAEDISITSYPDGGLQAWLVVLGSWACMITSMGLLNTMAVLQARLSENELKHLPESTIGWILSSYAFFLYFCGAQVGPIFDAYDVKYLVIPGSIGIVISMMLIGLCKEFYQFFLCFGLLGGASASLLFNPAIAIIGHYFDKRRALATGIACTAGGLGGILFPIIILYLTPEIGFPWATRVIAFICLAMGCLAVALMKNRLPDNKNTSIRPGSAIDLAALRDPKYALTTLAVFLVEFAVFIPYTYISSYAIHAGMPTQRAYLLNALVNVGAIPGRALPGYAADRFGAFNILALTAATCAALIFALWYTAATNEAEIYSFTVLYGFWSGAAISVTPVCISRVCNIEDIGKRTGTAFFIASFGVLIGLPIAGAIIKAENGSYNGVIVFAGCFYAATVATLYIARGVAAGWGLRVIF</sequence>
<feature type="transmembrane region" description="Helical" evidence="3">
    <location>
        <begin position="138"/>
        <end position="156"/>
    </location>
</feature>
<dbReference type="PANTHER" id="PTHR11360">
    <property type="entry name" value="MONOCARBOXYLATE TRANSPORTER"/>
    <property type="match status" value="1"/>
</dbReference>
<keyword evidence="3" id="KW-1133">Transmembrane helix</keyword>
<reference evidence="5 6" key="1">
    <citation type="journal article" date="2008" name="Nat. Biotechnol.">
        <title>Genome sequencing and analysis of the biomass-degrading fungus Trichoderma reesei (syn. Hypocrea jecorina).</title>
        <authorList>
            <person name="Martinez D."/>
            <person name="Berka R.M."/>
            <person name="Henrissat B."/>
            <person name="Saloheimo M."/>
            <person name="Arvas M."/>
            <person name="Baker S.E."/>
            <person name="Chapman J."/>
            <person name="Chertkov O."/>
            <person name="Coutinho P.M."/>
            <person name="Cullen D."/>
            <person name="Danchin E.G."/>
            <person name="Grigoriev I.V."/>
            <person name="Harris P."/>
            <person name="Jackson M."/>
            <person name="Kubicek C.P."/>
            <person name="Han C.S."/>
            <person name="Ho I."/>
            <person name="Larrondo L.F."/>
            <person name="de Leon A.L."/>
            <person name="Magnuson J.K."/>
            <person name="Merino S."/>
            <person name="Misra M."/>
            <person name="Nelson B."/>
            <person name="Putnam N."/>
            <person name="Robbertse B."/>
            <person name="Salamov A.A."/>
            <person name="Schmoll M."/>
            <person name="Terry A."/>
            <person name="Thayer N."/>
            <person name="Westerholm-Parvinen A."/>
            <person name="Schoch C.L."/>
            <person name="Yao J."/>
            <person name="Barabote R."/>
            <person name="Nelson M.A."/>
            <person name="Detter C."/>
            <person name="Bruce D."/>
            <person name="Kuske C.R."/>
            <person name="Xie G."/>
            <person name="Richardson P."/>
            <person name="Rokhsar D.S."/>
            <person name="Lucas S.M."/>
            <person name="Rubin E.M."/>
            <person name="Dunn-Coleman N."/>
            <person name="Ward M."/>
            <person name="Brettin T.S."/>
        </authorList>
    </citation>
    <scope>NUCLEOTIDE SEQUENCE [LARGE SCALE GENOMIC DNA]</scope>
    <source>
        <strain evidence="5 6">QM6a</strain>
    </source>
</reference>
<dbReference type="Proteomes" id="UP000008984">
    <property type="component" value="Unassembled WGS sequence"/>
</dbReference>
<dbReference type="VEuPathDB" id="FungiDB:TRIREDRAFT_53434"/>
<dbReference type="RefSeq" id="XP_006961935.1">
    <property type="nucleotide sequence ID" value="XM_006961873.1"/>
</dbReference>
<feature type="transmembrane region" description="Helical" evidence="3">
    <location>
        <begin position="404"/>
        <end position="423"/>
    </location>
</feature>
<name>G0R841_HYPJQ</name>
<organism evidence="6">
    <name type="scientific">Hypocrea jecorina (strain QM6a)</name>
    <name type="common">Trichoderma reesei</name>
    <dbReference type="NCBI Taxonomy" id="431241"/>
    <lineage>
        <taxon>Eukaryota</taxon>
        <taxon>Fungi</taxon>
        <taxon>Dikarya</taxon>
        <taxon>Ascomycota</taxon>
        <taxon>Pezizomycotina</taxon>
        <taxon>Sordariomycetes</taxon>
        <taxon>Hypocreomycetidae</taxon>
        <taxon>Hypocreales</taxon>
        <taxon>Hypocreaceae</taxon>
        <taxon>Trichoderma</taxon>
    </lineage>
</organism>
<dbReference type="Gene3D" id="1.20.1250.20">
    <property type="entry name" value="MFS general substrate transporter like domains"/>
    <property type="match status" value="1"/>
</dbReference>
<dbReference type="GeneID" id="18485539"/>
<protein>
    <submittedName>
        <fullName evidence="5">Predicted protein</fullName>
    </submittedName>
</protein>
<dbReference type="GO" id="GO:0016020">
    <property type="term" value="C:membrane"/>
    <property type="evidence" value="ECO:0007669"/>
    <property type="project" value="UniProtKB-SubCell"/>
</dbReference>
<proteinExistence type="inferred from homology"/>
<evidence type="ECO:0000313" key="5">
    <source>
        <dbReference type="EMBL" id="EGR53144.1"/>
    </source>
</evidence>
<feature type="transmembrane region" description="Helical" evidence="3">
    <location>
        <begin position="195"/>
        <end position="219"/>
    </location>
</feature>
<feature type="transmembrane region" description="Helical" evidence="3">
    <location>
        <begin position="275"/>
        <end position="296"/>
    </location>
</feature>
<dbReference type="GO" id="GO:0022857">
    <property type="term" value="F:transmembrane transporter activity"/>
    <property type="evidence" value="ECO:0007669"/>
    <property type="project" value="InterPro"/>
</dbReference>
<feature type="transmembrane region" description="Helical" evidence="3">
    <location>
        <begin position="68"/>
        <end position="89"/>
    </location>
</feature>
<keyword evidence="3" id="KW-0812">Transmembrane</keyword>
<dbReference type="AlphaFoldDB" id="G0R841"/>
<evidence type="ECO:0000313" key="6">
    <source>
        <dbReference type="Proteomes" id="UP000008984"/>
    </source>
</evidence>